<dbReference type="RefSeq" id="WP_151780586.1">
    <property type="nucleotide sequence ID" value="NZ_BKNL01000001.1"/>
</dbReference>
<dbReference type="Proteomes" id="UP000644140">
    <property type="component" value="Chromosome"/>
</dbReference>
<reference evidence="2" key="1">
    <citation type="submission" date="2022-02" db="EMBL/GenBank/DDBJ databases">
        <title>Characterization of Tn125 harboring carbapenem-resistant Acinetobacter bereziniae clinical isolates.</title>
        <authorList>
            <person name="Wong N.-K."/>
            <person name="Pan Q."/>
        </authorList>
    </citation>
    <scope>NUCLEOTIDE SEQUENCE</scope>
    <source>
        <strain evidence="2">GD03393</strain>
    </source>
</reference>
<dbReference type="EMBL" id="CP092085">
    <property type="protein sequence ID" value="UUN96137.1"/>
    <property type="molecule type" value="Genomic_DNA"/>
</dbReference>
<proteinExistence type="predicted"/>
<dbReference type="InterPro" id="IPR052399">
    <property type="entry name" value="Phage_Baseplate_Assmbl_Protein"/>
</dbReference>
<accession>A0A8I1A9W9</accession>
<dbReference type="PANTHER" id="PTHR37829:SF3">
    <property type="entry name" value="PROTEIN JAYE-RELATED"/>
    <property type="match status" value="1"/>
</dbReference>
<sequence>MFLIPTFQKIHQVIIQEIRNQTGLSITPDSDASIRADGTAAAVEGLYQHQNYIQRQLFIQTADEPYLYVHAEELGLPRIGGTIASGRVLAIANITTIIPAGTKITNGKGYYWSVVNDTELKANIKTSVDVVADRKGASWNYSGTLLWVSPPAGVSGTATEVNIGGGSDVEELEAWRLRLLERKQLGISRDREEDLINDLKAISGVQDVYVYPKRRGLGSLDAAITAVGTPPTLPSAALLAEAQTVLNAYTGFWADSKAYAPTEQLVPVSAVVSGNVNLESVRQVIRNYFAEIAPVETYQAAVLSARIISVAGVTDVVLTPSNNIVPTVDPFATHWLRLGTLTVSAA</sequence>
<dbReference type="PANTHER" id="PTHR37829">
    <property type="entry name" value="PHAGE-LIKE ELEMENT PBSX PROTEIN XKDT"/>
    <property type="match status" value="1"/>
</dbReference>
<name>A0A8I1A9W9_ACIBZ</name>
<dbReference type="Pfam" id="PF04865">
    <property type="entry name" value="Baseplate_J"/>
    <property type="match status" value="1"/>
</dbReference>
<evidence type="ECO:0000259" key="1">
    <source>
        <dbReference type="Pfam" id="PF04865"/>
    </source>
</evidence>
<organism evidence="2 3">
    <name type="scientific">Acinetobacter bereziniae</name>
    <name type="common">Acinetobacter genomosp. 10</name>
    <dbReference type="NCBI Taxonomy" id="106648"/>
    <lineage>
        <taxon>Bacteria</taxon>
        <taxon>Pseudomonadati</taxon>
        <taxon>Pseudomonadota</taxon>
        <taxon>Gammaproteobacteria</taxon>
        <taxon>Moraxellales</taxon>
        <taxon>Moraxellaceae</taxon>
        <taxon>Acinetobacter</taxon>
    </lineage>
</organism>
<evidence type="ECO:0000313" key="2">
    <source>
        <dbReference type="EMBL" id="UUN96137.1"/>
    </source>
</evidence>
<dbReference type="AlphaFoldDB" id="A0A8I1A9W9"/>
<feature type="domain" description="Baseplate protein J-like barrel" evidence="1">
    <location>
        <begin position="95"/>
        <end position="165"/>
    </location>
</feature>
<dbReference type="InterPro" id="IPR006949">
    <property type="entry name" value="Barrel_Baseplate_J-like"/>
</dbReference>
<gene>
    <name evidence="2" type="ORF">I9054_012145</name>
</gene>
<evidence type="ECO:0000313" key="3">
    <source>
        <dbReference type="Proteomes" id="UP000644140"/>
    </source>
</evidence>
<protein>
    <submittedName>
        <fullName evidence="2">Baseplate J/gp47 family protein</fullName>
    </submittedName>
</protein>